<gene>
    <name evidence="1" type="ORF">HGR00_30660</name>
</gene>
<name>A0A848P9F0_9RALS</name>
<evidence type="ECO:0000313" key="1">
    <source>
        <dbReference type="EMBL" id="NMV42249.1"/>
    </source>
</evidence>
<dbReference type="EMBL" id="JABBZM010000175">
    <property type="protein sequence ID" value="NMV42249.1"/>
    <property type="molecule type" value="Genomic_DNA"/>
</dbReference>
<feature type="non-terminal residue" evidence="1">
    <location>
        <position position="1"/>
    </location>
</feature>
<proteinExistence type="predicted"/>
<dbReference type="Proteomes" id="UP000575469">
    <property type="component" value="Unassembled WGS sequence"/>
</dbReference>
<sequence>EQGGALPDRREQSLLYANLKAEFQPAWYWSGQAHETNSGWAWYQGFGYGGQHGTSRNYELRARAVRRLTV</sequence>
<organism evidence="1 2">
    <name type="scientific">Ralstonia insidiosa</name>
    <dbReference type="NCBI Taxonomy" id="190721"/>
    <lineage>
        <taxon>Bacteria</taxon>
        <taxon>Pseudomonadati</taxon>
        <taxon>Pseudomonadota</taxon>
        <taxon>Betaproteobacteria</taxon>
        <taxon>Burkholderiales</taxon>
        <taxon>Burkholderiaceae</taxon>
        <taxon>Ralstonia</taxon>
    </lineage>
</organism>
<reference evidence="1 2" key="1">
    <citation type="submission" date="2020-04" db="EMBL/GenBank/DDBJ databases">
        <title>Ralstonia insidiosa genome sequencing and assembly.</title>
        <authorList>
            <person name="Martins R.C.R."/>
            <person name="Perdigao-Neto L.V."/>
            <person name="Levin A.S.S."/>
            <person name="Costa S.F."/>
        </authorList>
    </citation>
    <scope>NUCLEOTIDE SEQUENCE [LARGE SCALE GENOMIC DNA]</scope>
    <source>
        <strain evidence="1 2">5047</strain>
    </source>
</reference>
<dbReference type="AlphaFoldDB" id="A0A848P9F0"/>
<evidence type="ECO:0000313" key="2">
    <source>
        <dbReference type="Proteomes" id="UP000575469"/>
    </source>
</evidence>
<accession>A0A848P9F0</accession>
<comment type="caution">
    <text evidence="1">The sequence shown here is derived from an EMBL/GenBank/DDBJ whole genome shotgun (WGS) entry which is preliminary data.</text>
</comment>
<protein>
    <submittedName>
        <fullName evidence="1">DUF1566 domain-containing protein</fullName>
    </submittedName>
</protein>